<gene>
    <name evidence="1" type="ORF">FIBSPDRAFT_883494</name>
</gene>
<dbReference type="EMBL" id="KV417490">
    <property type="protein sequence ID" value="KZP31241.1"/>
    <property type="molecule type" value="Genomic_DNA"/>
</dbReference>
<accession>A0A166U2H7</accession>
<protein>
    <submittedName>
        <fullName evidence="1">Uncharacterized protein</fullName>
    </submittedName>
</protein>
<sequence length="330" mass="35146">MGPAWSGMRTAHGGWVRRLGAWELELGVQMLAGYESRVRGVRSRGCALAGCEHWGMDASASWVRVRPRASTAASGGGCARVRMGGWVQARVGTCVAGCMRGWVTVQAHVLRRGVHGRDARGGVTDAEGGVDAADADEGPTREFVAGGRLEATATTTASTRAVLRILGGTHACGGTRATALGSEGGPRCDRMGWFGSLTACTRSIGAAGTSSAGGAARRDRVGTRFRVERARRRFLRGRPRLLTLWACGQRWERGASRWRDAGAARMLGQRLARAGTCEHGGGMGWSLPAAVLRAASTGAARAAPEVQWGARRYFARWAEMLMKREIGRRE</sequence>
<keyword evidence="2" id="KW-1185">Reference proteome</keyword>
<organism evidence="1 2">
    <name type="scientific">Athelia psychrophila</name>
    <dbReference type="NCBI Taxonomy" id="1759441"/>
    <lineage>
        <taxon>Eukaryota</taxon>
        <taxon>Fungi</taxon>
        <taxon>Dikarya</taxon>
        <taxon>Basidiomycota</taxon>
        <taxon>Agaricomycotina</taxon>
        <taxon>Agaricomycetes</taxon>
        <taxon>Agaricomycetidae</taxon>
        <taxon>Atheliales</taxon>
        <taxon>Atheliaceae</taxon>
        <taxon>Athelia</taxon>
    </lineage>
</organism>
<evidence type="ECO:0000313" key="2">
    <source>
        <dbReference type="Proteomes" id="UP000076532"/>
    </source>
</evidence>
<evidence type="ECO:0000313" key="1">
    <source>
        <dbReference type="EMBL" id="KZP31241.1"/>
    </source>
</evidence>
<proteinExistence type="predicted"/>
<dbReference type="Proteomes" id="UP000076532">
    <property type="component" value="Unassembled WGS sequence"/>
</dbReference>
<name>A0A166U2H7_9AGAM</name>
<dbReference type="AlphaFoldDB" id="A0A166U2H7"/>
<reference evidence="1 2" key="1">
    <citation type="journal article" date="2016" name="Mol. Biol. Evol.">
        <title>Comparative Genomics of Early-Diverging Mushroom-Forming Fungi Provides Insights into the Origins of Lignocellulose Decay Capabilities.</title>
        <authorList>
            <person name="Nagy L.G."/>
            <person name="Riley R."/>
            <person name="Tritt A."/>
            <person name="Adam C."/>
            <person name="Daum C."/>
            <person name="Floudas D."/>
            <person name="Sun H."/>
            <person name="Yadav J.S."/>
            <person name="Pangilinan J."/>
            <person name="Larsson K.H."/>
            <person name="Matsuura K."/>
            <person name="Barry K."/>
            <person name="Labutti K."/>
            <person name="Kuo R."/>
            <person name="Ohm R.A."/>
            <person name="Bhattacharya S.S."/>
            <person name="Shirouzu T."/>
            <person name="Yoshinaga Y."/>
            <person name="Martin F.M."/>
            <person name="Grigoriev I.V."/>
            <person name="Hibbett D.S."/>
        </authorList>
    </citation>
    <scope>NUCLEOTIDE SEQUENCE [LARGE SCALE GENOMIC DNA]</scope>
    <source>
        <strain evidence="1 2">CBS 109695</strain>
    </source>
</reference>